<evidence type="ECO:0000313" key="2">
    <source>
        <dbReference type="EMBL" id="KAH3781417.1"/>
    </source>
</evidence>
<proteinExistence type="predicted"/>
<dbReference type="EMBL" id="JAIWYP010000008">
    <property type="protein sequence ID" value="KAH3781417.1"/>
    <property type="molecule type" value="Genomic_DNA"/>
</dbReference>
<name>A0A9D4IQK4_DREPO</name>
<keyword evidence="3" id="KW-1185">Reference proteome</keyword>
<reference evidence="2" key="1">
    <citation type="journal article" date="2019" name="bioRxiv">
        <title>The Genome of the Zebra Mussel, Dreissena polymorpha: A Resource for Invasive Species Research.</title>
        <authorList>
            <person name="McCartney M.A."/>
            <person name="Auch B."/>
            <person name="Kono T."/>
            <person name="Mallez S."/>
            <person name="Zhang Y."/>
            <person name="Obille A."/>
            <person name="Becker A."/>
            <person name="Abrahante J.E."/>
            <person name="Garbe J."/>
            <person name="Badalamenti J.P."/>
            <person name="Herman A."/>
            <person name="Mangelson H."/>
            <person name="Liachko I."/>
            <person name="Sullivan S."/>
            <person name="Sone E.D."/>
            <person name="Koren S."/>
            <person name="Silverstein K.A.T."/>
            <person name="Beckman K.B."/>
            <person name="Gohl D.M."/>
        </authorList>
    </citation>
    <scope>NUCLEOTIDE SEQUENCE</scope>
    <source>
        <strain evidence="2">Duluth1</strain>
        <tissue evidence="2">Whole animal</tissue>
    </source>
</reference>
<dbReference type="Proteomes" id="UP000828390">
    <property type="component" value="Unassembled WGS sequence"/>
</dbReference>
<comment type="caution">
    <text evidence="2">The sequence shown here is derived from an EMBL/GenBank/DDBJ whole genome shotgun (WGS) entry which is preliminary data.</text>
</comment>
<sequence>MAKLWELQGASPSVPPPGVDPAPTRGPSGPMDTQQNCPAFRHFQLSPVHRHQMESLLG</sequence>
<accession>A0A9D4IQK4</accession>
<evidence type="ECO:0000313" key="3">
    <source>
        <dbReference type="Proteomes" id="UP000828390"/>
    </source>
</evidence>
<feature type="region of interest" description="Disordered" evidence="1">
    <location>
        <begin position="1"/>
        <end position="36"/>
    </location>
</feature>
<protein>
    <submittedName>
        <fullName evidence="2">Uncharacterized protein</fullName>
    </submittedName>
</protein>
<reference evidence="2" key="2">
    <citation type="submission" date="2020-11" db="EMBL/GenBank/DDBJ databases">
        <authorList>
            <person name="McCartney M.A."/>
            <person name="Auch B."/>
            <person name="Kono T."/>
            <person name="Mallez S."/>
            <person name="Becker A."/>
            <person name="Gohl D.M."/>
            <person name="Silverstein K.A.T."/>
            <person name="Koren S."/>
            <person name="Bechman K.B."/>
            <person name="Herman A."/>
            <person name="Abrahante J.E."/>
            <person name="Garbe J."/>
        </authorList>
    </citation>
    <scope>NUCLEOTIDE SEQUENCE</scope>
    <source>
        <strain evidence="2">Duluth1</strain>
        <tissue evidence="2">Whole animal</tissue>
    </source>
</reference>
<organism evidence="2 3">
    <name type="scientific">Dreissena polymorpha</name>
    <name type="common">Zebra mussel</name>
    <name type="synonym">Mytilus polymorpha</name>
    <dbReference type="NCBI Taxonomy" id="45954"/>
    <lineage>
        <taxon>Eukaryota</taxon>
        <taxon>Metazoa</taxon>
        <taxon>Spiralia</taxon>
        <taxon>Lophotrochozoa</taxon>
        <taxon>Mollusca</taxon>
        <taxon>Bivalvia</taxon>
        <taxon>Autobranchia</taxon>
        <taxon>Heteroconchia</taxon>
        <taxon>Euheterodonta</taxon>
        <taxon>Imparidentia</taxon>
        <taxon>Neoheterodontei</taxon>
        <taxon>Myida</taxon>
        <taxon>Dreissenoidea</taxon>
        <taxon>Dreissenidae</taxon>
        <taxon>Dreissena</taxon>
    </lineage>
</organism>
<dbReference type="AlphaFoldDB" id="A0A9D4IQK4"/>
<evidence type="ECO:0000256" key="1">
    <source>
        <dbReference type="SAM" id="MobiDB-lite"/>
    </source>
</evidence>
<gene>
    <name evidence="2" type="ORF">DPMN_159244</name>
</gene>